<name>A0A1T4YH34_9BACL</name>
<dbReference type="InterPro" id="IPR035940">
    <property type="entry name" value="CAP_sf"/>
</dbReference>
<dbReference type="AlphaFoldDB" id="A0A1T4YH34"/>
<protein>
    <submittedName>
        <fullName evidence="3">Cysteine-rich secretory protein family protein</fullName>
    </submittedName>
</protein>
<reference evidence="4" key="1">
    <citation type="submission" date="2017-02" db="EMBL/GenBank/DDBJ databases">
        <authorList>
            <person name="Varghese N."/>
            <person name="Submissions S."/>
        </authorList>
    </citation>
    <scope>NUCLEOTIDE SEQUENCE [LARGE SCALE GENOMIC DNA]</scope>
    <source>
        <strain evidence="4">DSM 23966</strain>
    </source>
</reference>
<dbReference type="InterPro" id="IPR029410">
    <property type="entry name" value="CAP_assoc"/>
</dbReference>
<dbReference type="RefSeq" id="WP_009765626.1">
    <property type="nucleotide sequence ID" value="NZ_FUYJ01000004.1"/>
</dbReference>
<dbReference type="CDD" id="cd05379">
    <property type="entry name" value="CAP_bacterial"/>
    <property type="match status" value="1"/>
</dbReference>
<accession>A0A1T4YH34</accession>
<organism evidence="3 4">
    <name type="scientific">Sporosarcina newyorkensis</name>
    <dbReference type="NCBI Taxonomy" id="759851"/>
    <lineage>
        <taxon>Bacteria</taxon>
        <taxon>Bacillati</taxon>
        <taxon>Bacillota</taxon>
        <taxon>Bacilli</taxon>
        <taxon>Bacillales</taxon>
        <taxon>Caryophanaceae</taxon>
        <taxon>Sporosarcina</taxon>
    </lineage>
</organism>
<dbReference type="PANTHER" id="PTHR31157:SF26">
    <property type="entry name" value="SCP-LIKE EXTRACELLULAR PROTEIN"/>
    <property type="match status" value="1"/>
</dbReference>
<proteinExistence type="predicted"/>
<evidence type="ECO:0000313" key="4">
    <source>
        <dbReference type="Proteomes" id="UP000190042"/>
    </source>
</evidence>
<gene>
    <name evidence="3" type="ORF">SAMN04244570_2514</name>
</gene>
<dbReference type="Pfam" id="PF14504">
    <property type="entry name" value="CAP_assoc_N"/>
    <property type="match status" value="1"/>
</dbReference>
<dbReference type="PANTHER" id="PTHR31157">
    <property type="entry name" value="SCP DOMAIN-CONTAINING PROTEIN"/>
    <property type="match status" value="1"/>
</dbReference>
<feature type="domain" description="SCP" evidence="1">
    <location>
        <begin position="236"/>
        <end position="344"/>
    </location>
</feature>
<feature type="domain" description="CAP-associated" evidence="2">
    <location>
        <begin position="68"/>
        <end position="204"/>
    </location>
</feature>
<evidence type="ECO:0000259" key="1">
    <source>
        <dbReference type="Pfam" id="PF00188"/>
    </source>
</evidence>
<evidence type="ECO:0000313" key="3">
    <source>
        <dbReference type="EMBL" id="SKB00545.1"/>
    </source>
</evidence>
<keyword evidence="4" id="KW-1185">Reference proteome</keyword>
<dbReference type="Gene3D" id="3.40.33.10">
    <property type="entry name" value="CAP"/>
    <property type="match status" value="1"/>
</dbReference>
<dbReference type="EMBL" id="FUYJ01000004">
    <property type="protein sequence ID" value="SKB00545.1"/>
    <property type="molecule type" value="Genomic_DNA"/>
</dbReference>
<evidence type="ECO:0000259" key="2">
    <source>
        <dbReference type="Pfam" id="PF14504"/>
    </source>
</evidence>
<sequence>MWRVGWKILLILVVVMGIFYVMSDRISENEPLESPVQHGSPIAVPEKGQSMGGQNMPRPEEGISLLVGQKSEKLEEKFGKPARIEPSSFQYEWWVYTGEPSFLAGVLNGKVNQIYTSDEIADVAPFTIGQNVQEIHRFTPIESEIDVAIEENVYTFSLNSEDIKNRILIPYEGLYVQLYIDQVDEELEGVRFLSPSTLVKHQPYDMTYLGEIIEAPKPSSAVQTEVDRSMERQTFELTNQLREKHDLPILEEDTKLATLSWEHSQEMIFQKYSSHSEEPVENFSERLKAMEIQANKAGENTAFNYIDAIETVHGWLNSPKHREVLLNPSFTHTGIGVYNKYYTQSSIAKTQELTD</sequence>
<dbReference type="InterPro" id="IPR014044">
    <property type="entry name" value="CAP_dom"/>
</dbReference>
<dbReference type="Proteomes" id="UP000190042">
    <property type="component" value="Unassembled WGS sequence"/>
</dbReference>
<dbReference type="Pfam" id="PF00188">
    <property type="entry name" value="CAP"/>
    <property type="match status" value="1"/>
</dbReference>
<dbReference type="SUPFAM" id="SSF55797">
    <property type="entry name" value="PR-1-like"/>
    <property type="match status" value="1"/>
</dbReference>